<feature type="transmembrane region" description="Helical" evidence="24">
    <location>
        <begin position="112"/>
        <end position="131"/>
    </location>
</feature>
<proteinExistence type="inferred from homology"/>
<evidence type="ECO:0000256" key="21">
    <source>
        <dbReference type="ARBA" id="ARBA00032396"/>
    </source>
</evidence>
<accession>A0ABQ6LK79</accession>
<evidence type="ECO:0000313" key="26">
    <source>
        <dbReference type="Proteomes" id="UP001239909"/>
    </source>
</evidence>
<dbReference type="RefSeq" id="WP_285672449.1">
    <property type="nucleotide sequence ID" value="NZ_BSYI01000022.1"/>
</dbReference>
<feature type="transmembrane region" description="Helical" evidence="24">
    <location>
        <begin position="143"/>
        <end position="164"/>
    </location>
</feature>
<dbReference type="EMBL" id="BSYI01000022">
    <property type="protein sequence ID" value="GMG83656.1"/>
    <property type="molecule type" value="Genomic_DNA"/>
</dbReference>
<feature type="transmembrane region" description="Helical" evidence="24">
    <location>
        <begin position="56"/>
        <end position="79"/>
    </location>
</feature>
<evidence type="ECO:0000256" key="16">
    <source>
        <dbReference type="ARBA" id="ARBA00023209"/>
    </source>
</evidence>
<evidence type="ECO:0000256" key="20">
    <source>
        <dbReference type="ARBA" id="ARBA00032253"/>
    </source>
</evidence>
<evidence type="ECO:0000256" key="3">
    <source>
        <dbReference type="ARBA" id="ARBA00005119"/>
    </source>
</evidence>
<evidence type="ECO:0000256" key="15">
    <source>
        <dbReference type="ARBA" id="ARBA00023136"/>
    </source>
</evidence>
<sequence length="275" mass="27770">MGEARTPAQRFADLRTRTLSGIAVAAGAFGLLWVGGLPFACLVAALAAVTAWEFRAITAAGLGGGWLAAVAAALPVLALPLLPQAAALGLLAAGAALAAGSDLLARRPAPAAWIAGGVGLVGLAAMALVALRLAEPYGLETAFWIALVVVLTDIGGYFAGRLIGGPLLWPTVSPKKTWAGLGGGVALAFFGGGLFSWATTGTYFYEVCTVSAIAALLAQGGDLAESALKRRFGVKDAGRLIPGHGGALDRFDGLMAATLVAAAVTFWRGKAVFIW</sequence>
<evidence type="ECO:0000256" key="7">
    <source>
        <dbReference type="ARBA" id="ARBA00019373"/>
    </source>
</evidence>
<keyword evidence="11 24" id="KW-0812">Transmembrane</keyword>
<organism evidence="25 26">
    <name type="scientific">Paralimibaculum aggregatum</name>
    <dbReference type="NCBI Taxonomy" id="3036245"/>
    <lineage>
        <taxon>Bacteria</taxon>
        <taxon>Pseudomonadati</taxon>
        <taxon>Pseudomonadota</taxon>
        <taxon>Alphaproteobacteria</taxon>
        <taxon>Rhodobacterales</taxon>
        <taxon>Paracoccaceae</taxon>
        <taxon>Paralimibaculum</taxon>
    </lineage>
</organism>
<comment type="subcellular location">
    <subcellularLocation>
        <location evidence="2">Cell membrane</location>
        <topology evidence="2">Multi-pass membrane protein</topology>
    </subcellularLocation>
</comment>
<keyword evidence="8" id="KW-1003">Cell membrane</keyword>
<evidence type="ECO:0000256" key="2">
    <source>
        <dbReference type="ARBA" id="ARBA00004651"/>
    </source>
</evidence>
<evidence type="ECO:0000256" key="23">
    <source>
        <dbReference type="ARBA" id="ARBA00033406"/>
    </source>
</evidence>
<dbReference type="Proteomes" id="UP001239909">
    <property type="component" value="Unassembled WGS sequence"/>
</dbReference>
<evidence type="ECO:0000256" key="12">
    <source>
        <dbReference type="ARBA" id="ARBA00022695"/>
    </source>
</evidence>
<evidence type="ECO:0000256" key="8">
    <source>
        <dbReference type="ARBA" id="ARBA00022475"/>
    </source>
</evidence>
<evidence type="ECO:0000256" key="22">
    <source>
        <dbReference type="ARBA" id="ARBA00032743"/>
    </source>
</evidence>
<keyword evidence="16" id="KW-0594">Phospholipid biosynthesis</keyword>
<comment type="pathway">
    <text evidence="3">Phospholipid metabolism; CDP-diacylglycerol biosynthesis; CDP-diacylglycerol from sn-glycerol 3-phosphate: step 3/3.</text>
</comment>
<keyword evidence="13 24" id="KW-1133">Transmembrane helix</keyword>
<evidence type="ECO:0000256" key="24">
    <source>
        <dbReference type="SAM" id="Phobius"/>
    </source>
</evidence>
<evidence type="ECO:0000256" key="10">
    <source>
        <dbReference type="ARBA" id="ARBA00022679"/>
    </source>
</evidence>
<keyword evidence="10" id="KW-0808">Transferase</keyword>
<keyword evidence="12" id="KW-0548">Nucleotidyltransferase</keyword>
<comment type="pathway">
    <text evidence="4">Lipid metabolism.</text>
</comment>
<evidence type="ECO:0000256" key="17">
    <source>
        <dbReference type="ARBA" id="ARBA00023264"/>
    </source>
</evidence>
<evidence type="ECO:0000256" key="6">
    <source>
        <dbReference type="ARBA" id="ARBA00012487"/>
    </source>
</evidence>
<feature type="transmembrane region" description="Helical" evidence="24">
    <location>
        <begin position="85"/>
        <end position="105"/>
    </location>
</feature>
<evidence type="ECO:0000256" key="19">
    <source>
        <dbReference type="ARBA" id="ARBA00031825"/>
    </source>
</evidence>
<keyword evidence="15 24" id="KW-0472">Membrane</keyword>
<evidence type="ECO:0000256" key="9">
    <source>
        <dbReference type="ARBA" id="ARBA00022516"/>
    </source>
</evidence>
<evidence type="ECO:0000256" key="14">
    <source>
        <dbReference type="ARBA" id="ARBA00023098"/>
    </source>
</evidence>
<evidence type="ECO:0000256" key="5">
    <source>
        <dbReference type="ARBA" id="ARBA00010185"/>
    </source>
</evidence>
<evidence type="ECO:0000256" key="13">
    <source>
        <dbReference type="ARBA" id="ARBA00022989"/>
    </source>
</evidence>
<comment type="similarity">
    <text evidence="5">Belongs to the CDS family.</text>
</comment>
<keyword evidence="9" id="KW-0444">Lipid biosynthesis</keyword>
<reference evidence="25 26" key="1">
    <citation type="submission" date="2023-04" db="EMBL/GenBank/DDBJ databases">
        <title>Marinoamorphus aggregata gen. nov., sp. Nov., isolate from tissue of brittle star Ophioplocus japonicus.</title>
        <authorList>
            <person name="Kawano K."/>
            <person name="Sawayama S."/>
            <person name="Nakagawa S."/>
        </authorList>
    </citation>
    <scope>NUCLEOTIDE SEQUENCE [LARGE SCALE GENOMIC DNA]</scope>
    <source>
        <strain evidence="25 26">NKW23</strain>
    </source>
</reference>
<gene>
    <name evidence="25" type="ORF">LNKW23_28690</name>
</gene>
<name>A0ABQ6LK79_9RHOB</name>
<protein>
    <recommendedName>
        <fullName evidence="7">Phosphatidate cytidylyltransferase</fullName>
        <ecNumber evidence="6">2.7.7.41</ecNumber>
    </recommendedName>
    <alternativeName>
        <fullName evidence="20">CDP-DAG synthase</fullName>
    </alternativeName>
    <alternativeName>
        <fullName evidence="22">CDP-DG synthase</fullName>
    </alternativeName>
    <alternativeName>
        <fullName evidence="18">CDP-diacylglycerol synthase</fullName>
    </alternativeName>
    <alternativeName>
        <fullName evidence="21">CDP-diglyceride pyrophosphorylase</fullName>
    </alternativeName>
    <alternativeName>
        <fullName evidence="23">CDP-diglyceride synthase</fullName>
    </alternativeName>
    <alternativeName>
        <fullName evidence="19">CTP:phosphatidate cytidylyltransferase</fullName>
    </alternativeName>
</protein>
<evidence type="ECO:0000313" key="25">
    <source>
        <dbReference type="EMBL" id="GMG83656.1"/>
    </source>
</evidence>
<keyword evidence="26" id="KW-1185">Reference proteome</keyword>
<dbReference type="PANTHER" id="PTHR46382">
    <property type="entry name" value="PHOSPHATIDATE CYTIDYLYLTRANSFERASE"/>
    <property type="match status" value="1"/>
</dbReference>
<dbReference type="PANTHER" id="PTHR46382:SF1">
    <property type="entry name" value="PHOSPHATIDATE CYTIDYLYLTRANSFERASE"/>
    <property type="match status" value="1"/>
</dbReference>
<evidence type="ECO:0000256" key="1">
    <source>
        <dbReference type="ARBA" id="ARBA00001698"/>
    </source>
</evidence>
<dbReference type="Pfam" id="PF01148">
    <property type="entry name" value="CTP_transf_1"/>
    <property type="match status" value="1"/>
</dbReference>
<dbReference type="EC" id="2.7.7.41" evidence="6"/>
<comment type="caution">
    <text evidence="25">The sequence shown here is derived from an EMBL/GenBank/DDBJ whole genome shotgun (WGS) entry which is preliminary data.</text>
</comment>
<feature type="transmembrane region" description="Helical" evidence="24">
    <location>
        <begin position="176"/>
        <end position="197"/>
    </location>
</feature>
<keyword evidence="14" id="KW-0443">Lipid metabolism</keyword>
<evidence type="ECO:0000256" key="4">
    <source>
        <dbReference type="ARBA" id="ARBA00005189"/>
    </source>
</evidence>
<evidence type="ECO:0000256" key="11">
    <source>
        <dbReference type="ARBA" id="ARBA00022692"/>
    </source>
</evidence>
<keyword evidence="17" id="KW-1208">Phospholipid metabolism</keyword>
<comment type="catalytic activity">
    <reaction evidence="1">
        <text>a 1,2-diacyl-sn-glycero-3-phosphate + CTP + H(+) = a CDP-1,2-diacyl-sn-glycerol + diphosphate</text>
        <dbReference type="Rhea" id="RHEA:16229"/>
        <dbReference type="ChEBI" id="CHEBI:15378"/>
        <dbReference type="ChEBI" id="CHEBI:33019"/>
        <dbReference type="ChEBI" id="CHEBI:37563"/>
        <dbReference type="ChEBI" id="CHEBI:58332"/>
        <dbReference type="ChEBI" id="CHEBI:58608"/>
        <dbReference type="EC" id="2.7.7.41"/>
    </reaction>
</comment>
<feature type="transmembrane region" description="Helical" evidence="24">
    <location>
        <begin position="20"/>
        <end position="49"/>
    </location>
</feature>
<evidence type="ECO:0000256" key="18">
    <source>
        <dbReference type="ARBA" id="ARBA00029893"/>
    </source>
</evidence>